<dbReference type="EMBL" id="LGCM01000002">
    <property type="protein sequence ID" value="KPL91780.1"/>
    <property type="molecule type" value="Genomic_DNA"/>
</dbReference>
<comment type="subcellular location">
    <subcellularLocation>
        <location evidence="1">Membrane</location>
        <topology evidence="1">Multi-pass membrane protein</topology>
    </subcellularLocation>
</comment>
<dbReference type="SUPFAM" id="SSF144083">
    <property type="entry name" value="Magnesium transport protein CorA, transmembrane region"/>
    <property type="match status" value="1"/>
</dbReference>
<sequence>MITFLKSAENRLEVIGEAIQNCWIHAVDPTTDEIERLTALGVPQDFITYPLDLDERSRTEREDDGTTLILIRIPFYESEKADVPFGTIPLGIILTDQFILTVCRRPNDILQEFTSGRIRGLSTAKRYRFVLRLLLHTASKYLLDLREINKTVDILEDRLQASMRNKEVLDLLKYQKSLVYFTTALRGNQLVLERLQRGQMFRMYPEDEDLLEDVITENQQAIEMVNISSNILSSMMDAFASIISNNLNVVMKFLASVTIVLSIPNIITSFYGMNVSLPGEEWRWMYLAILAAMAVTSLVVVAIFAKRDWF</sequence>
<evidence type="ECO:0000256" key="3">
    <source>
        <dbReference type="ARBA" id="ARBA00022692"/>
    </source>
</evidence>
<accession>A0A0P6YDY5</accession>
<evidence type="ECO:0000256" key="4">
    <source>
        <dbReference type="ARBA" id="ARBA00022989"/>
    </source>
</evidence>
<reference evidence="7 8" key="1">
    <citation type="submission" date="2015-07" db="EMBL/GenBank/DDBJ databases">
        <title>Genome sequence of Levilinea saccharolytica DSM 16555.</title>
        <authorList>
            <person name="Hemp J."/>
            <person name="Ward L.M."/>
            <person name="Pace L.A."/>
            <person name="Fischer W.W."/>
        </authorList>
    </citation>
    <scope>NUCLEOTIDE SEQUENCE [LARGE SCALE GENOMIC DNA]</scope>
    <source>
        <strain evidence="7 8">KIBI-1</strain>
    </source>
</reference>
<dbReference type="Proteomes" id="UP000050501">
    <property type="component" value="Unassembled WGS sequence"/>
</dbReference>
<dbReference type="Pfam" id="PF01544">
    <property type="entry name" value="CorA"/>
    <property type="match status" value="1"/>
</dbReference>
<dbReference type="STRING" id="229921.ADN01_00395"/>
<evidence type="ECO:0000256" key="5">
    <source>
        <dbReference type="ARBA" id="ARBA00023136"/>
    </source>
</evidence>
<protein>
    <submittedName>
        <fullName evidence="7">Magnesium transporter</fullName>
    </submittedName>
</protein>
<organism evidence="7 8">
    <name type="scientific">Levilinea saccharolytica</name>
    <dbReference type="NCBI Taxonomy" id="229921"/>
    <lineage>
        <taxon>Bacteria</taxon>
        <taxon>Bacillati</taxon>
        <taxon>Chloroflexota</taxon>
        <taxon>Anaerolineae</taxon>
        <taxon>Anaerolineales</taxon>
        <taxon>Anaerolineaceae</taxon>
        <taxon>Levilinea</taxon>
    </lineage>
</organism>
<dbReference type="GO" id="GO:0016020">
    <property type="term" value="C:membrane"/>
    <property type="evidence" value="ECO:0007669"/>
    <property type="project" value="UniProtKB-SubCell"/>
</dbReference>
<dbReference type="InterPro" id="IPR045863">
    <property type="entry name" value="CorA_TM1_TM2"/>
</dbReference>
<keyword evidence="8" id="KW-1185">Reference proteome</keyword>
<evidence type="ECO:0000313" key="8">
    <source>
        <dbReference type="Proteomes" id="UP000050501"/>
    </source>
</evidence>
<dbReference type="Gene3D" id="1.20.58.340">
    <property type="entry name" value="Magnesium transport protein CorA, transmembrane region"/>
    <property type="match status" value="2"/>
</dbReference>
<dbReference type="GO" id="GO:0046873">
    <property type="term" value="F:metal ion transmembrane transporter activity"/>
    <property type="evidence" value="ECO:0007669"/>
    <property type="project" value="InterPro"/>
</dbReference>
<dbReference type="CDD" id="cd12827">
    <property type="entry name" value="EcCorA_ZntB-like_u2"/>
    <property type="match status" value="1"/>
</dbReference>
<dbReference type="Gene3D" id="3.30.460.20">
    <property type="entry name" value="CorA soluble domain-like"/>
    <property type="match status" value="1"/>
</dbReference>
<dbReference type="PATRIC" id="fig|229921.5.peg.3445"/>
<dbReference type="InterPro" id="IPR002523">
    <property type="entry name" value="MgTranspt_CorA/ZnTranspt_ZntB"/>
</dbReference>
<name>A0A0P6YDY5_9CHLR</name>
<dbReference type="RefSeq" id="WP_062417998.1">
    <property type="nucleotide sequence ID" value="NZ_DF967974.1"/>
</dbReference>
<dbReference type="OrthoDB" id="9803416at2"/>
<evidence type="ECO:0000313" key="7">
    <source>
        <dbReference type="EMBL" id="KPL91780.1"/>
    </source>
</evidence>
<dbReference type="InterPro" id="IPR047199">
    <property type="entry name" value="CorA-like"/>
</dbReference>
<comment type="similarity">
    <text evidence="2">Belongs to the CorA metal ion transporter (MIT) (TC 1.A.35) family.</text>
</comment>
<keyword evidence="3 6" id="KW-0812">Transmembrane</keyword>
<evidence type="ECO:0000256" key="2">
    <source>
        <dbReference type="ARBA" id="ARBA00009765"/>
    </source>
</evidence>
<comment type="caution">
    <text evidence="7">The sequence shown here is derived from an EMBL/GenBank/DDBJ whole genome shotgun (WGS) entry which is preliminary data.</text>
</comment>
<dbReference type="SUPFAM" id="SSF143865">
    <property type="entry name" value="CorA soluble domain-like"/>
    <property type="match status" value="1"/>
</dbReference>
<dbReference type="PANTHER" id="PTHR47891:SF2">
    <property type="entry name" value="MAGNESIUM AND COBALT TRANSPORTER"/>
    <property type="match status" value="1"/>
</dbReference>
<gene>
    <name evidence="7" type="ORF">ADN01_00395</name>
</gene>
<feature type="transmembrane region" description="Helical" evidence="6">
    <location>
        <begin position="284"/>
        <end position="305"/>
    </location>
</feature>
<proteinExistence type="inferred from homology"/>
<keyword evidence="5 6" id="KW-0472">Membrane</keyword>
<dbReference type="InterPro" id="IPR045861">
    <property type="entry name" value="CorA_cytoplasmic_dom"/>
</dbReference>
<evidence type="ECO:0000256" key="6">
    <source>
        <dbReference type="SAM" id="Phobius"/>
    </source>
</evidence>
<feature type="transmembrane region" description="Helical" evidence="6">
    <location>
        <begin position="253"/>
        <end position="272"/>
    </location>
</feature>
<evidence type="ECO:0000256" key="1">
    <source>
        <dbReference type="ARBA" id="ARBA00004141"/>
    </source>
</evidence>
<keyword evidence="4 6" id="KW-1133">Transmembrane helix</keyword>
<dbReference type="AlphaFoldDB" id="A0A0P6YDY5"/>
<dbReference type="PANTHER" id="PTHR47891">
    <property type="entry name" value="TRANSPORTER-RELATED"/>
    <property type="match status" value="1"/>
</dbReference>